<organism evidence="1 2">
    <name type="scientific">Roseibacillus persicicus</name>
    <dbReference type="NCBI Taxonomy" id="454148"/>
    <lineage>
        <taxon>Bacteria</taxon>
        <taxon>Pseudomonadati</taxon>
        <taxon>Verrucomicrobiota</taxon>
        <taxon>Verrucomicrobiia</taxon>
        <taxon>Verrucomicrobiales</taxon>
        <taxon>Verrucomicrobiaceae</taxon>
        <taxon>Roseibacillus</taxon>
    </lineage>
</organism>
<evidence type="ECO:0000313" key="2">
    <source>
        <dbReference type="Proteomes" id="UP000644507"/>
    </source>
</evidence>
<reference evidence="1" key="1">
    <citation type="journal article" date="2014" name="Int. J. Syst. Evol. Microbiol.">
        <title>Complete genome sequence of Corynebacterium casei LMG S-19264T (=DSM 44701T), isolated from a smear-ripened cheese.</title>
        <authorList>
            <consortium name="US DOE Joint Genome Institute (JGI-PGF)"/>
            <person name="Walter F."/>
            <person name="Albersmeier A."/>
            <person name="Kalinowski J."/>
            <person name="Ruckert C."/>
        </authorList>
    </citation>
    <scope>NUCLEOTIDE SEQUENCE</scope>
    <source>
        <strain evidence="1">KCTC 12988</strain>
    </source>
</reference>
<keyword evidence="2" id="KW-1185">Reference proteome</keyword>
<name>A0A918WHQ6_9BACT</name>
<dbReference type="InterPro" id="IPR018644">
    <property type="entry name" value="DUF2071"/>
</dbReference>
<dbReference type="PANTHER" id="PTHR39186:SF1">
    <property type="entry name" value="DUF2071 DOMAIN-CONTAINING PROTEIN"/>
    <property type="match status" value="1"/>
</dbReference>
<reference evidence="1" key="2">
    <citation type="submission" date="2020-09" db="EMBL/GenBank/DDBJ databases">
        <authorList>
            <person name="Sun Q."/>
            <person name="Kim S."/>
        </authorList>
    </citation>
    <scope>NUCLEOTIDE SEQUENCE</scope>
    <source>
        <strain evidence="1">KCTC 12988</strain>
    </source>
</reference>
<dbReference type="PANTHER" id="PTHR39186">
    <property type="entry name" value="DUF2071 FAMILY PROTEIN"/>
    <property type="match status" value="1"/>
</dbReference>
<comment type="caution">
    <text evidence="1">The sequence shown here is derived from an EMBL/GenBank/DDBJ whole genome shotgun (WGS) entry which is preliminary data.</text>
</comment>
<protein>
    <recommendedName>
        <fullName evidence="3">DUF2071 domain-containing protein</fullName>
    </recommendedName>
</protein>
<dbReference type="SUPFAM" id="SSF160104">
    <property type="entry name" value="Acetoacetate decarboxylase-like"/>
    <property type="match status" value="1"/>
</dbReference>
<dbReference type="AlphaFoldDB" id="A0A918WHQ6"/>
<dbReference type="EMBL" id="BMXI01000004">
    <property type="protein sequence ID" value="GHC47570.1"/>
    <property type="molecule type" value="Genomic_DNA"/>
</dbReference>
<gene>
    <name evidence="1" type="ORF">GCM10007100_11640</name>
</gene>
<dbReference type="Pfam" id="PF09844">
    <property type="entry name" value="DUF2071"/>
    <property type="match status" value="1"/>
</dbReference>
<dbReference type="Proteomes" id="UP000644507">
    <property type="component" value="Unassembled WGS sequence"/>
</dbReference>
<accession>A0A918WHQ6</accession>
<dbReference type="InterPro" id="IPR023375">
    <property type="entry name" value="ADC_dom_sf"/>
</dbReference>
<proteinExistence type="predicted"/>
<dbReference type="Gene3D" id="2.40.400.10">
    <property type="entry name" value="Acetoacetate decarboxylase-like"/>
    <property type="match status" value="1"/>
</dbReference>
<evidence type="ECO:0000313" key="1">
    <source>
        <dbReference type="EMBL" id="GHC47570.1"/>
    </source>
</evidence>
<evidence type="ECO:0008006" key="3">
    <source>
        <dbReference type="Google" id="ProtNLM"/>
    </source>
</evidence>
<sequence length="222" mass="25233">MLFLHWEVPSDLLTPHLPEGLHLDTFDGKAYLGIVPFFMQKIRPRFLPCVPGLSWFLELNLRTYVYDEQGRPGVWFFSLDANQALAVTLARTLFHLPYQHARMTATNRDGEVDFSCQRKGMDELARYQYLAKGSSLTAASGTLEYFLLERYYLFSTTAKGELKIGQVHHRPYPFHQAACEKVSMAPMGWNQFSVAECAPVSALYSPGVDVEIFGLKVASRTR</sequence>